<dbReference type="InterPro" id="IPR017946">
    <property type="entry name" value="PLC-like_Pdiesterase_TIM-brl"/>
</dbReference>
<dbReference type="EMBL" id="QRDY01000002">
    <property type="protein sequence ID" value="RED64785.1"/>
    <property type="molecule type" value="Genomic_DNA"/>
</dbReference>
<protein>
    <submittedName>
        <fullName evidence="4">Glycerophosphoryl diester phosphodiesterase family protein</fullName>
    </submittedName>
</protein>
<dbReference type="GO" id="GO:0005886">
    <property type="term" value="C:plasma membrane"/>
    <property type="evidence" value="ECO:0007669"/>
    <property type="project" value="TreeGrafter"/>
</dbReference>
<feature type="domain" description="GP-PDE" evidence="2">
    <location>
        <begin position="95"/>
        <end position="175"/>
    </location>
</feature>
<evidence type="ECO:0000259" key="2">
    <source>
        <dbReference type="Pfam" id="PF03009"/>
    </source>
</evidence>
<name>A0A3D9ISX7_9BACL</name>
<keyword evidence="1" id="KW-0732">Signal</keyword>
<dbReference type="PANTHER" id="PTHR46320:SF1">
    <property type="entry name" value="GLYCEROPHOSPHODIESTER PHOSPHODIESTERASE 1"/>
    <property type="match status" value="1"/>
</dbReference>
<feature type="signal peptide" evidence="1">
    <location>
        <begin position="1"/>
        <end position="23"/>
    </location>
</feature>
<dbReference type="GO" id="GO:0070291">
    <property type="term" value="P:N-acylethanolamine metabolic process"/>
    <property type="evidence" value="ECO:0007669"/>
    <property type="project" value="TreeGrafter"/>
</dbReference>
<dbReference type="Pfam" id="PF03009">
    <property type="entry name" value="GDPD"/>
    <property type="match status" value="1"/>
</dbReference>
<sequence>MNAKKWIKQAALFSVSLSLFASAMPGVTHAASGATSSDMNASQLAASAPVAAQASATTGCVPYGPEPGYQYDPNTLMKLMGKPRTGTYGPFLSAHRGVWGTNLGLSPSGEPLQDAAENSITAIDNTAKLKFEMVELDVKEAEDGLVLMHDYTLGRTTTAGWDNPMYEWDVFNQVTPNGDTPQYEGNPSQLTEESFGQIIIDYNPLVKMAGWTIKYLEDNVHLKIFDKYSSKSLGTMKVGGVDVSAVGEWKESTDTVPSLRKALQYIGDHYPGMTVVLDLRHLDEVKSAMDVIDQVKNCQGTPAMDWVILKPFANIFPDGLFGHNEISEPPAPNSLVGLLGFGALDYKWIPVVSNRLVEPNPPGEPSVIPCNSVSDTSPYSYYTPCPSGPDVSQIKGSILDYVSDWNNPSVVTIENGYNGDGSDTNPLKAAYNYATSYSTNMQSWRPADVLAKAPVFVNGKTVIGFNWKDDGMGAYPVYKETAKDYVDARQTAGILTVEDAPLVLKNELLTRDATQRAISKVVDWNQFDTSLFYKIVDATSGKVLEVPGNYYDNGAKVVLNDYNGSDAQLWNFKRVGSSSTVFHIVHTVSGQAMDIPVGGNSNQVQIFEQNEHPNLEFFLDHPAQGGMFAINNVQAQHIVPSSDGYSVIFTPGTSEVGQWFVIPVYDRVIATKDLVISYGDKYEDNNVYVLPQSGNTFSKYKFRVITNANGTYTFINPVTMQVLAQYGRSSSNIFFAQLQLEGFFNKSLQEWEVGSSSSSTLTYSIFRRKAYYSDNGPSREWGSFTTPGTIINDDSLLLLPGWYGKPMDESWRFTIK</sequence>
<dbReference type="RefSeq" id="WP_115991549.1">
    <property type="nucleotide sequence ID" value="NZ_QRDY01000002.1"/>
</dbReference>
<accession>A0A3D9ISX7</accession>
<dbReference type="SUPFAM" id="SSF51695">
    <property type="entry name" value="PLC-like phosphodiesterases"/>
    <property type="match status" value="1"/>
</dbReference>
<dbReference type="AlphaFoldDB" id="A0A3D9ISX7"/>
<reference evidence="4 5" key="1">
    <citation type="submission" date="2018-07" db="EMBL/GenBank/DDBJ databases">
        <title>Genomic Encyclopedia of Type Strains, Phase III (KMG-III): the genomes of soil and plant-associated and newly described type strains.</title>
        <authorList>
            <person name="Whitman W."/>
        </authorList>
    </citation>
    <scope>NUCLEOTIDE SEQUENCE [LARGE SCALE GENOMIC DNA]</scope>
    <source>
        <strain evidence="4 5">CECT 8236</strain>
    </source>
</reference>
<dbReference type="GO" id="GO:0006580">
    <property type="term" value="P:ethanolamine metabolic process"/>
    <property type="evidence" value="ECO:0007669"/>
    <property type="project" value="TreeGrafter"/>
</dbReference>
<dbReference type="CDD" id="cd00161">
    <property type="entry name" value="beta-trefoil_Ricin-like"/>
    <property type="match status" value="1"/>
</dbReference>
<organism evidence="4 5">
    <name type="scientific">Cohnella lupini</name>
    <dbReference type="NCBI Taxonomy" id="1294267"/>
    <lineage>
        <taxon>Bacteria</taxon>
        <taxon>Bacillati</taxon>
        <taxon>Bacillota</taxon>
        <taxon>Bacilli</taxon>
        <taxon>Bacillales</taxon>
        <taxon>Paenibacillaceae</taxon>
        <taxon>Cohnella</taxon>
    </lineage>
</organism>
<dbReference type="PANTHER" id="PTHR46320">
    <property type="entry name" value="GLYCEROPHOSPHODIESTER PHOSPHODIESTERASE 1"/>
    <property type="match status" value="1"/>
</dbReference>
<dbReference type="GO" id="GO:0006644">
    <property type="term" value="P:phospholipid metabolic process"/>
    <property type="evidence" value="ECO:0007669"/>
    <property type="project" value="TreeGrafter"/>
</dbReference>
<dbReference type="Pfam" id="PF14200">
    <property type="entry name" value="RicinB_lectin_2"/>
    <property type="match status" value="1"/>
</dbReference>
<dbReference type="OrthoDB" id="9809583at2"/>
<dbReference type="GO" id="GO:0008889">
    <property type="term" value="F:glycerophosphodiester phosphodiesterase activity"/>
    <property type="evidence" value="ECO:0007669"/>
    <property type="project" value="TreeGrafter"/>
</dbReference>
<dbReference type="Proteomes" id="UP000256869">
    <property type="component" value="Unassembled WGS sequence"/>
</dbReference>
<dbReference type="InterPro" id="IPR000772">
    <property type="entry name" value="Ricin_B_lectin"/>
</dbReference>
<dbReference type="InterPro" id="IPR035992">
    <property type="entry name" value="Ricin_B-like_lectins"/>
</dbReference>
<evidence type="ECO:0000313" key="4">
    <source>
        <dbReference type="EMBL" id="RED64785.1"/>
    </source>
</evidence>
<feature type="chain" id="PRO_5038894999" evidence="1">
    <location>
        <begin position="24"/>
        <end position="816"/>
    </location>
</feature>
<dbReference type="SUPFAM" id="SSF50370">
    <property type="entry name" value="Ricin B-like lectins"/>
    <property type="match status" value="1"/>
</dbReference>
<dbReference type="Gene3D" id="2.80.10.50">
    <property type="match status" value="1"/>
</dbReference>
<keyword evidence="5" id="KW-1185">Reference proteome</keyword>
<comment type="caution">
    <text evidence="4">The sequence shown here is derived from an EMBL/GenBank/DDBJ whole genome shotgun (WGS) entry which is preliminary data.</text>
</comment>
<evidence type="ECO:0000256" key="1">
    <source>
        <dbReference type="SAM" id="SignalP"/>
    </source>
</evidence>
<evidence type="ECO:0000259" key="3">
    <source>
        <dbReference type="Pfam" id="PF14200"/>
    </source>
</evidence>
<feature type="domain" description="Ricin B lectin" evidence="3">
    <location>
        <begin position="532"/>
        <end position="606"/>
    </location>
</feature>
<proteinExistence type="predicted"/>
<evidence type="ECO:0000313" key="5">
    <source>
        <dbReference type="Proteomes" id="UP000256869"/>
    </source>
</evidence>
<dbReference type="InterPro" id="IPR030395">
    <property type="entry name" value="GP_PDE_dom"/>
</dbReference>
<gene>
    <name evidence="4" type="ORF">DFP95_102206</name>
</gene>
<dbReference type="Gene3D" id="3.20.20.190">
    <property type="entry name" value="Phosphatidylinositol (PI) phosphodiesterase"/>
    <property type="match status" value="1"/>
</dbReference>